<protein>
    <recommendedName>
        <fullName evidence="2">Defective in cullin neddylation protein</fullName>
    </recommendedName>
</protein>
<dbReference type="Proteomes" id="UP000015105">
    <property type="component" value="Chromosome 5D"/>
</dbReference>
<dbReference type="AlphaFoldDB" id="A0A453K647"/>
<keyword evidence="3" id="KW-0472">Membrane</keyword>
<dbReference type="PANTHER" id="PTHR12281">
    <property type="entry name" value="RP42 RELATED"/>
    <property type="match status" value="1"/>
</dbReference>
<dbReference type="GeneID" id="109760944"/>
<feature type="domain" description="DCUN1" evidence="4">
    <location>
        <begin position="53"/>
        <end position="282"/>
    </location>
</feature>
<dbReference type="InterPro" id="IPR009060">
    <property type="entry name" value="UBA-like_sf"/>
</dbReference>
<evidence type="ECO:0000256" key="2">
    <source>
        <dbReference type="RuleBase" id="RU410713"/>
    </source>
</evidence>
<dbReference type="PANTHER" id="PTHR12281:SF2">
    <property type="entry name" value="DEFECTIVE IN CULLIN NEDDYLATION PROTEIN"/>
    <property type="match status" value="1"/>
</dbReference>
<dbReference type="KEGG" id="ats:109760944"/>
<dbReference type="RefSeq" id="XP_020175322.1">
    <property type="nucleotide sequence ID" value="XM_020319733.4"/>
</dbReference>
<keyword evidence="1" id="KW-0833">Ubl conjugation pathway</keyword>
<dbReference type="Gene3D" id="1.10.238.200">
    <property type="entry name" value="Cullin, PONY binding domain"/>
    <property type="match status" value="1"/>
</dbReference>
<evidence type="ECO:0000256" key="3">
    <source>
        <dbReference type="SAM" id="Phobius"/>
    </source>
</evidence>
<dbReference type="GO" id="GO:0000151">
    <property type="term" value="C:ubiquitin ligase complex"/>
    <property type="evidence" value="ECO:0007669"/>
    <property type="project" value="TreeGrafter"/>
</dbReference>
<dbReference type="Gramene" id="AET5Gv20301500.6">
    <property type="protein sequence ID" value="AET5Gv20301500.6"/>
    <property type="gene ID" value="AET5Gv20301500"/>
</dbReference>
<keyword evidence="6" id="KW-1185">Reference proteome</keyword>
<dbReference type="OrthoDB" id="286637at2759"/>
<dbReference type="FunFam" id="1.10.8.10:FF:000056">
    <property type="entry name" value="Defective in cullin neddylation protein"/>
    <property type="match status" value="1"/>
</dbReference>
<dbReference type="STRING" id="200361.A0A453K647"/>
<keyword evidence="3" id="KW-0812">Transmembrane</keyword>
<evidence type="ECO:0000256" key="1">
    <source>
        <dbReference type="ARBA" id="ARBA00022786"/>
    </source>
</evidence>
<dbReference type="EnsemblPlants" id="AET5Gv20301500.6">
    <property type="protein sequence ID" value="AET5Gv20301500.6"/>
    <property type="gene ID" value="AET5Gv20301500"/>
</dbReference>
<dbReference type="GO" id="GO:0045116">
    <property type="term" value="P:protein neddylation"/>
    <property type="evidence" value="ECO:0007669"/>
    <property type="project" value="TreeGrafter"/>
</dbReference>
<dbReference type="GO" id="GO:0032182">
    <property type="term" value="F:ubiquitin-like protein binding"/>
    <property type="evidence" value="ECO:0007669"/>
    <property type="project" value="TreeGrafter"/>
</dbReference>
<reference evidence="6" key="2">
    <citation type="journal article" date="2017" name="Nat. Plants">
        <title>The Aegilops tauschii genome reveals multiple impacts of transposons.</title>
        <authorList>
            <person name="Zhao G."/>
            <person name="Zou C."/>
            <person name="Li K."/>
            <person name="Wang K."/>
            <person name="Li T."/>
            <person name="Gao L."/>
            <person name="Zhang X."/>
            <person name="Wang H."/>
            <person name="Yang Z."/>
            <person name="Liu X."/>
            <person name="Jiang W."/>
            <person name="Mao L."/>
            <person name="Kong X."/>
            <person name="Jiao Y."/>
            <person name="Jia J."/>
        </authorList>
    </citation>
    <scope>NUCLEOTIDE SEQUENCE [LARGE SCALE GENOMIC DNA]</scope>
    <source>
        <strain evidence="6">cv. AL8/78</strain>
    </source>
</reference>
<dbReference type="InterPro" id="IPR042460">
    <property type="entry name" value="DCN1-like_PONY"/>
</dbReference>
<keyword evidence="3" id="KW-1133">Transmembrane helix</keyword>
<evidence type="ECO:0000313" key="6">
    <source>
        <dbReference type="Proteomes" id="UP000015105"/>
    </source>
</evidence>
<reference evidence="5" key="5">
    <citation type="journal article" date="2021" name="G3 (Bethesda)">
        <title>Aegilops tauschii genome assembly Aet v5.0 features greater sequence contiguity and improved annotation.</title>
        <authorList>
            <person name="Wang L."/>
            <person name="Zhu T."/>
            <person name="Rodriguez J.C."/>
            <person name="Deal K.R."/>
            <person name="Dubcovsky J."/>
            <person name="McGuire P.E."/>
            <person name="Lux T."/>
            <person name="Spannagl M."/>
            <person name="Mayer K.F.X."/>
            <person name="Baldrich P."/>
            <person name="Meyers B.C."/>
            <person name="Huo N."/>
            <person name="Gu Y.Q."/>
            <person name="Zhou H."/>
            <person name="Devos K.M."/>
            <person name="Bennetzen J.L."/>
            <person name="Unver T."/>
            <person name="Budak H."/>
            <person name="Gulick P.J."/>
            <person name="Galiba G."/>
            <person name="Kalapos B."/>
            <person name="Nelson D.R."/>
            <person name="Li P."/>
            <person name="You F.M."/>
            <person name="Luo M.C."/>
            <person name="Dvorak J."/>
        </authorList>
    </citation>
    <scope>NUCLEOTIDE SEQUENCE [LARGE SCALE GENOMIC DNA]</scope>
    <source>
        <strain evidence="5">cv. AL8/78</strain>
    </source>
</reference>
<dbReference type="InterPro" id="IPR005176">
    <property type="entry name" value="PONY_dom"/>
</dbReference>
<dbReference type="CDD" id="cd14350">
    <property type="entry name" value="UBA_DCNL"/>
    <property type="match status" value="1"/>
</dbReference>
<sequence>MHKLGRGSRDKVQQFMAITGASEKVALQALKASDWHLEGSFDYFYSQPQISVTNSRHLEDLYSRYKERDADMIMVEGTSQLCNDLLVDPQDVVMLVISWHMKAATMCEFTRQEFIDGLQSIGVDSIEKLREKLPSLRAEIKDDNKFREIYNFAFAWAREKVILESKLFVPIFSIVIVFIGTSVFQPVLSMKLSYNIPLILQGQKSLPLETAIGMWRLLFAERHWPLIDHWCQFLQVRHNKAISRDTWSQLLEFVKTIDPQLSNYDEEGAWPYLIDEFVEYLTENGCVQRNK</sequence>
<organism evidence="5 6">
    <name type="scientific">Aegilops tauschii subsp. strangulata</name>
    <name type="common">Goatgrass</name>
    <dbReference type="NCBI Taxonomy" id="200361"/>
    <lineage>
        <taxon>Eukaryota</taxon>
        <taxon>Viridiplantae</taxon>
        <taxon>Streptophyta</taxon>
        <taxon>Embryophyta</taxon>
        <taxon>Tracheophyta</taxon>
        <taxon>Spermatophyta</taxon>
        <taxon>Magnoliopsida</taxon>
        <taxon>Liliopsida</taxon>
        <taxon>Poales</taxon>
        <taxon>Poaceae</taxon>
        <taxon>BOP clade</taxon>
        <taxon>Pooideae</taxon>
        <taxon>Triticodae</taxon>
        <taxon>Triticeae</taxon>
        <taxon>Triticinae</taxon>
        <taxon>Aegilops</taxon>
    </lineage>
</organism>
<evidence type="ECO:0000259" key="4">
    <source>
        <dbReference type="PROSITE" id="PS51229"/>
    </source>
</evidence>
<dbReference type="Pfam" id="PF14555">
    <property type="entry name" value="UBA_4"/>
    <property type="match status" value="1"/>
</dbReference>
<dbReference type="FunFam" id="1.10.238.10:FF:000269">
    <property type="entry name" value="Defective in cullin neddylation protein"/>
    <property type="match status" value="1"/>
</dbReference>
<reference evidence="6" key="1">
    <citation type="journal article" date="2014" name="Science">
        <title>Ancient hybridizations among the ancestral genomes of bread wheat.</title>
        <authorList>
            <consortium name="International Wheat Genome Sequencing Consortium,"/>
            <person name="Marcussen T."/>
            <person name="Sandve S.R."/>
            <person name="Heier L."/>
            <person name="Spannagl M."/>
            <person name="Pfeifer M."/>
            <person name="Jakobsen K.S."/>
            <person name="Wulff B.B."/>
            <person name="Steuernagel B."/>
            <person name="Mayer K.F."/>
            <person name="Olsen O.A."/>
        </authorList>
    </citation>
    <scope>NUCLEOTIDE SEQUENCE [LARGE SCALE GENOMIC DNA]</scope>
    <source>
        <strain evidence="6">cv. AL8/78</strain>
    </source>
</reference>
<dbReference type="GO" id="GO:0097602">
    <property type="term" value="F:cullin family protein binding"/>
    <property type="evidence" value="ECO:0007669"/>
    <property type="project" value="TreeGrafter"/>
</dbReference>
<dbReference type="Pfam" id="PF03556">
    <property type="entry name" value="Cullin_binding"/>
    <property type="match status" value="1"/>
</dbReference>
<dbReference type="InterPro" id="IPR014764">
    <property type="entry name" value="DCN-prot"/>
</dbReference>
<dbReference type="PROSITE" id="PS51229">
    <property type="entry name" value="DCUN1"/>
    <property type="match status" value="1"/>
</dbReference>
<reference evidence="5" key="4">
    <citation type="submission" date="2019-03" db="UniProtKB">
        <authorList>
            <consortium name="EnsemblPlants"/>
        </authorList>
    </citation>
    <scope>IDENTIFICATION</scope>
</reference>
<evidence type="ECO:0000313" key="5">
    <source>
        <dbReference type="EnsemblPlants" id="AET5Gv20301500.6"/>
    </source>
</evidence>
<dbReference type="Gene3D" id="1.10.238.10">
    <property type="entry name" value="EF-hand"/>
    <property type="match status" value="1"/>
</dbReference>
<accession>A0A453K647</accession>
<dbReference type="SUPFAM" id="SSF46934">
    <property type="entry name" value="UBA-like"/>
    <property type="match status" value="1"/>
</dbReference>
<dbReference type="OMA" id="GMTELGW"/>
<name>A0A453K647_AEGTS</name>
<proteinExistence type="predicted"/>
<reference evidence="5" key="3">
    <citation type="journal article" date="2017" name="Nature">
        <title>Genome sequence of the progenitor of the wheat D genome Aegilops tauschii.</title>
        <authorList>
            <person name="Luo M.C."/>
            <person name="Gu Y.Q."/>
            <person name="Puiu D."/>
            <person name="Wang H."/>
            <person name="Twardziok S.O."/>
            <person name="Deal K.R."/>
            <person name="Huo N."/>
            <person name="Zhu T."/>
            <person name="Wang L."/>
            <person name="Wang Y."/>
            <person name="McGuire P.E."/>
            <person name="Liu S."/>
            <person name="Long H."/>
            <person name="Ramasamy R.K."/>
            <person name="Rodriguez J.C."/>
            <person name="Van S.L."/>
            <person name="Yuan L."/>
            <person name="Wang Z."/>
            <person name="Xia Z."/>
            <person name="Xiao L."/>
            <person name="Anderson O.D."/>
            <person name="Ouyang S."/>
            <person name="Liang Y."/>
            <person name="Zimin A.V."/>
            <person name="Pertea G."/>
            <person name="Qi P."/>
            <person name="Bennetzen J.L."/>
            <person name="Dai X."/>
            <person name="Dawson M.W."/>
            <person name="Muller H.G."/>
            <person name="Kugler K."/>
            <person name="Rivarola-Duarte L."/>
            <person name="Spannagl M."/>
            <person name="Mayer K.F.X."/>
            <person name="Lu F.H."/>
            <person name="Bevan M.W."/>
            <person name="Leroy P."/>
            <person name="Li P."/>
            <person name="You F.M."/>
            <person name="Sun Q."/>
            <person name="Liu Z."/>
            <person name="Lyons E."/>
            <person name="Wicker T."/>
            <person name="Salzberg S.L."/>
            <person name="Devos K.M."/>
            <person name="Dvorak J."/>
        </authorList>
    </citation>
    <scope>NUCLEOTIDE SEQUENCE [LARGE SCALE GENOMIC DNA]</scope>
    <source>
        <strain evidence="5">cv. AL8/78</strain>
    </source>
</reference>
<comment type="function">
    <text evidence="2">Neddylation of cullins play an essential role in the regulation of SCF-type complexes activity.</text>
</comment>
<dbReference type="GO" id="GO:0031624">
    <property type="term" value="F:ubiquitin conjugating enzyme binding"/>
    <property type="evidence" value="ECO:0007669"/>
    <property type="project" value="TreeGrafter"/>
</dbReference>
<feature type="transmembrane region" description="Helical" evidence="3">
    <location>
        <begin position="167"/>
        <end position="188"/>
    </location>
</feature>
<dbReference type="FunFam" id="1.10.238.200:FF:000004">
    <property type="entry name" value="Defective in cullin neddylation protein"/>
    <property type="match status" value="1"/>
</dbReference>
<dbReference type="Gene3D" id="1.10.8.10">
    <property type="entry name" value="DNA helicase RuvA subunit, C-terminal domain"/>
    <property type="match status" value="1"/>
</dbReference>